<keyword evidence="5" id="KW-0349">Heme</keyword>
<evidence type="ECO:0000256" key="2">
    <source>
        <dbReference type="ARBA" id="ARBA00004370"/>
    </source>
</evidence>
<accession>A0AAD6Y990</accession>
<comment type="pathway">
    <text evidence="3">Secondary metabolite biosynthesis; terpenoid biosynthesis.</text>
</comment>
<keyword evidence="9" id="KW-0560">Oxidoreductase</keyword>
<dbReference type="GO" id="GO:0020037">
    <property type="term" value="F:heme binding"/>
    <property type="evidence" value="ECO:0007669"/>
    <property type="project" value="InterPro"/>
</dbReference>
<dbReference type="SUPFAM" id="SSF48264">
    <property type="entry name" value="Cytochrome P450"/>
    <property type="match status" value="1"/>
</dbReference>
<comment type="similarity">
    <text evidence="4">Belongs to the cytochrome P450 family.</text>
</comment>
<keyword evidence="10" id="KW-0408">Iron</keyword>
<keyword evidence="7" id="KW-0479">Metal-binding</keyword>
<dbReference type="InterPro" id="IPR001128">
    <property type="entry name" value="Cyt_P450"/>
</dbReference>
<keyword evidence="6 13" id="KW-0812">Transmembrane</keyword>
<protein>
    <submittedName>
        <fullName evidence="14">Cytochrome P450</fullName>
    </submittedName>
</protein>
<keyword evidence="8 13" id="KW-1133">Transmembrane helix</keyword>
<dbReference type="Gene3D" id="1.10.630.10">
    <property type="entry name" value="Cytochrome P450"/>
    <property type="match status" value="1"/>
</dbReference>
<evidence type="ECO:0000256" key="3">
    <source>
        <dbReference type="ARBA" id="ARBA00004721"/>
    </source>
</evidence>
<evidence type="ECO:0000256" key="10">
    <source>
        <dbReference type="ARBA" id="ARBA00023004"/>
    </source>
</evidence>
<feature type="transmembrane region" description="Helical" evidence="13">
    <location>
        <begin position="6"/>
        <end position="24"/>
    </location>
</feature>
<gene>
    <name evidence="14" type="ORF">GGX14DRAFT_400762</name>
</gene>
<dbReference type="Proteomes" id="UP001219525">
    <property type="component" value="Unassembled WGS sequence"/>
</dbReference>
<dbReference type="GO" id="GO:0005506">
    <property type="term" value="F:iron ion binding"/>
    <property type="evidence" value="ECO:0007669"/>
    <property type="project" value="InterPro"/>
</dbReference>
<keyword evidence="11" id="KW-0503">Monooxygenase</keyword>
<evidence type="ECO:0000256" key="8">
    <source>
        <dbReference type="ARBA" id="ARBA00022989"/>
    </source>
</evidence>
<proteinExistence type="inferred from homology"/>
<organism evidence="14 15">
    <name type="scientific">Mycena pura</name>
    <dbReference type="NCBI Taxonomy" id="153505"/>
    <lineage>
        <taxon>Eukaryota</taxon>
        <taxon>Fungi</taxon>
        <taxon>Dikarya</taxon>
        <taxon>Basidiomycota</taxon>
        <taxon>Agaricomycotina</taxon>
        <taxon>Agaricomycetes</taxon>
        <taxon>Agaricomycetidae</taxon>
        <taxon>Agaricales</taxon>
        <taxon>Marasmiineae</taxon>
        <taxon>Mycenaceae</taxon>
        <taxon>Mycena</taxon>
    </lineage>
</organism>
<dbReference type="Pfam" id="PF00067">
    <property type="entry name" value="p450"/>
    <property type="match status" value="1"/>
</dbReference>
<evidence type="ECO:0000256" key="6">
    <source>
        <dbReference type="ARBA" id="ARBA00022692"/>
    </source>
</evidence>
<dbReference type="PANTHER" id="PTHR24305">
    <property type="entry name" value="CYTOCHROME P450"/>
    <property type="match status" value="1"/>
</dbReference>
<evidence type="ECO:0000313" key="15">
    <source>
        <dbReference type="Proteomes" id="UP001219525"/>
    </source>
</evidence>
<evidence type="ECO:0000256" key="13">
    <source>
        <dbReference type="SAM" id="Phobius"/>
    </source>
</evidence>
<evidence type="ECO:0000313" key="14">
    <source>
        <dbReference type="EMBL" id="KAJ7200421.1"/>
    </source>
</evidence>
<dbReference type="GO" id="GO:0016705">
    <property type="term" value="F:oxidoreductase activity, acting on paired donors, with incorporation or reduction of molecular oxygen"/>
    <property type="evidence" value="ECO:0007669"/>
    <property type="project" value="InterPro"/>
</dbReference>
<name>A0AAD6Y990_9AGAR</name>
<comment type="subcellular location">
    <subcellularLocation>
        <location evidence="2">Membrane</location>
    </subcellularLocation>
</comment>
<comment type="cofactor">
    <cofactor evidence="1">
        <name>heme</name>
        <dbReference type="ChEBI" id="CHEBI:30413"/>
    </cofactor>
</comment>
<comment type="caution">
    <text evidence="14">The sequence shown here is derived from an EMBL/GenBank/DDBJ whole genome shotgun (WGS) entry which is preliminary data.</text>
</comment>
<dbReference type="PANTHER" id="PTHR24305:SF166">
    <property type="entry name" value="CYTOCHROME P450 12A4, MITOCHONDRIAL-RELATED"/>
    <property type="match status" value="1"/>
</dbReference>
<evidence type="ECO:0000256" key="7">
    <source>
        <dbReference type="ARBA" id="ARBA00022723"/>
    </source>
</evidence>
<evidence type="ECO:0000256" key="5">
    <source>
        <dbReference type="ARBA" id="ARBA00022617"/>
    </source>
</evidence>
<evidence type="ECO:0000256" key="11">
    <source>
        <dbReference type="ARBA" id="ARBA00023033"/>
    </source>
</evidence>
<evidence type="ECO:0000256" key="12">
    <source>
        <dbReference type="ARBA" id="ARBA00023136"/>
    </source>
</evidence>
<reference evidence="14" key="1">
    <citation type="submission" date="2023-03" db="EMBL/GenBank/DDBJ databases">
        <title>Massive genome expansion in bonnet fungi (Mycena s.s.) driven by repeated elements and novel gene families across ecological guilds.</title>
        <authorList>
            <consortium name="Lawrence Berkeley National Laboratory"/>
            <person name="Harder C.B."/>
            <person name="Miyauchi S."/>
            <person name="Viragh M."/>
            <person name="Kuo A."/>
            <person name="Thoen E."/>
            <person name="Andreopoulos B."/>
            <person name="Lu D."/>
            <person name="Skrede I."/>
            <person name="Drula E."/>
            <person name="Henrissat B."/>
            <person name="Morin E."/>
            <person name="Kohler A."/>
            <person name="Barry K."/>
            <person name="LaButti K."/>
            <person name="Morin E."/>
            <person name="Salamov A."/>
            <person name="Lipzen A."/>
            <person name="Mereny Z."/>
            <person name="Hegedus B."/>
            <person name="Baldrian P."/>
            <person name="Stursova M."/>
            <person name="Weitz H."/>
            <person name="Taylor A."/>
            <person name="Grigoriev I.V."/>
            <person name="Nagy L.G."/>
            <person name="Martin F."/>
            <person name="Kauserud H."/>
        </authorList>
    </citation>
    <scope>NUCLEOTIDE SEQUENCE</scope>
    <source>
        <strain evidence="14">9144</strain>
    </source>
</reference>
<dbReference type="AlphaFoldDB" id="A0AAD6Y990"/>
<keyword evidence="15" id="KW-1185">Reference proteome</keyword>
<evidence type="ECO:0000256" key="1">
    <source>
        <dbReference type="ARBA" id="ARBA00001971"/>
    </source>
</evidence>
<dbReference type="GO" id="GO:0016020">
    <property type="term" value="C:membrane"/>
    <property type="evidence" value="ECO:0007669"/>
    <property type="project" value="UniProtKB-SubCell"/>
</dbReference>
<dbReference type="InterPro" id="IPR036396">
    <property type="entry name" value="Cyt_P450_sf"/>
</dbReference>
<dbReference type="InterPro" id="IPR050121">
    <property type="entry name" value="Cytochrome_P450_monoxygenase"/>
</dbReference>
<dbReference type="EMBL" id="JARJCW010000063">
    <property type="protein sequence ID" value="KAJ7200421.1"/>
    <property type="molecule type" value="Genomic_DNA"/>
</dbReference>
<evidence type="ECO:0000256" key="4">
    <source>
        <dbReference type="ARBA" id="ARBA00010617"/>
    </source>
</evidence>
<dbReference type="PRINTS" id="PR00385">
    <property type="entry name" value="P450"/>
</dbReference>
<sequence length="544" mass="60016">MEFSIDYGYTIAGLATFLAVYLILRRGSAIRDIPGPPSPSWIFGHMLQLELPPQYGDYEFSWQKKFGPVYRLRRCFGQNCLMVSDPIALQYILKSVHFDHSPVIANLINMLNVLMRVIRLGEVHRRIRGAMNPGFTATAVGSWLPSFRRAAQRITERLEDSSPLPIDVCPILSTATLSAVSDAVLGCSLEDLGEDVIANNCQLMALTASQTATQILFTALGSIFPAWLFQAATYLPTATFKVVREATYLSNRIGQKVVMEKLEAWSSTMMYTPSSVRVFVLNVERSDKSSRKALTCDELAAQTALFLIAGQDTTANTLAFGLLELGRNCALQDQLRSEIHSTVTLGVGDSNVAYDAMPLLNAFIKEILRVYPAECFSDRVAVQDTVIPLAESIVTAGGEHITAVPIRKGQILTIAIASYHRLEPQTAFIAPGLITKELLDWSLGGAWMHMNLSPPVGLMEHPTKEKLSGPMRICHLTFLSGPHTCLGWRFAYSSFYTPVFICELVGKFSFSLPEDQAIRTSFANTLMPTVSTARKGAPLYVTRI</sequence>
<keyword evidence="12 13" id="KW-0472">Membrane</keyword>
<evidence type="ECO:0000256" key="9">
    <source>
        <dbReference type="ARBA" id="ARBA00023002"/>
    </source>
</evidence>
<dbReference type="GO" id="GO:0004497">
    <property type="term" value="F:monooxygenase activity"/>
    <property type="evidence" value="ECO:0007669"/>
    <property type="project" value="UniProtKB-KW"/>
</dbReference>